<dbReference type="OrthoDB" id="5847021at2759"/>
<keyword evidence="3" id="KW-0418">Kinase</keyword>
<dbReference type="PANTHER" id="PTHR21208:SF0">
    <property type="entry name" value="ADP-DEPENDENT GLUCOKINASE"/>
    <property type="match status" value="1"/>
</dbReference>
<proteinExistence type="predicted"/>
<keyword evidence="5" id="KW-0324">Glycolysis</keyword>
<dbReference type="GO" id="GO:0006006">
    <property type="term" value="P:glucose metabolic process"/>
    <property type="evidence" value="ECO:0007669"/>
    <property type="project" value="TreeGrafter"/>
</dbReference>
<organism evidence="7 8">
    <name type="scientific">Conger conger</name>
    <name type="common">Conger eel</name>
    <name type="synonym">Muraena conger</name>
    <dbReference type="NCBI Taxonomy" id="82655"/>
    <lineage>
        <taxon>Eukaryota</taxon>
        <taxon>Metazoa</taxon>
        <taxon>Chordata</taxon>
        <taxon>Craniata</taxon>
        <taxon>Vertebrata</taxon>
        <taxon>Euteleostomi</taxon>
        <taxon>Actinopterygii</taxon>
        <taxon>Neopterygii</taxon>
        <taxon>Teleostei</taxon>
        <taxon>Anguilliformes</taxon>
        <taxon>Congridae</taxon>
        <taxon>Conger</taxon>
    </lineage>
</organism>
<dbReference type="EMBL" id="JAFJMO010000017">
    <property type="protein sequence ID" value="KAJ8252318.1"/>
    <property type="molecule type" value="Genomic_DNA"/>
</dbReference>
<dbReference type="Proteomes" id="UP001152803">
    <property type="component" value="Unassembled WGS sequence"/>
</dbReference>
<keyword evidence="4" id="KW-0460">Magnesium</keyword>
<gene>
    <name evidence="7" type="ORF">COCON_G00216300</name>
</gene>
<evidence type="ECO:0000313" key="8">
    <source>
        <dbReference type="Proteomes" id="UP001152803"/>
    </source>
</evidence>
<evidence type="ECO:0000256" key="5">
    <source>
        <dbReference type="ARBA" id="ARBA00023152"/>
    </source>
</evidence>
<feature type="compositionally biased region" description="Polar residues" evidence="6">
    <location>
        <begin position="173"/>
        <end position="187"/>
    </location>
</feature>
<dbReference type="AlphaFoldDB" id="A0A9Q1HPE6"/>
<evidence type="ECO:0000256" key="6">
    <source>
        <dbReference type="SAM" id="MobiDB-lite"/>
    </source>
</evidence>
<accession>A0A9Q1HPE6</accession>
<dbReference type="SUPFAM" id="SSF53613">
    <property type="entry name" value="Ribokinase-like"/>
    <property type="match status" value="1"/>
</dbReference>
<dbReference type="PANTHER" id="PTHR21208">
    <property type="entry name" value="ADP-DEPENDENT GLUCOKINASE"/>
    <property type="match status" value="1"/>
</dbReference>
<evidence type="ECO:0000256" key="1">
    <source>
        <dbReference type="ARBA" id="ARBA00022679"/>
    </source>
</evidence>
<dbReference type="InterPro" id="IPR029056">
    <property type="entry name" value="Ribokinase-like"/>
</dbReference>
<keyword evidence="8" id="KW-1185">Reference proteome</keyword>
<evidence type="ECO:0000313" key="7">
    <source>
        <dbReference type="EMBL" id="KAJ8252318.1"/>
    </source>
</evidence>
<feature type="region of interest" description="Disordered" evidence="6">
    <location>
        <begin position="157"/>
        <end position="187"/>
    </location>
</feature>
<keyword evidence="1" id="KW-0808">Transferase</keyword>
<keyword evidence="2" id="KW-0479">Metal-binding</keyword>
<name>A0A9Q1HPE6_CONCO</name>
<dbReference type="InterPro" id="IPR007666">
    <property type="entry name" value="ADP_PFK/GK"/>
</dbReference>
<dbReference type="GO" id="GO:0043843">
    <property type="term" value="F:ADP-specific glucokinase activity"/>
    <property type="evidence" value="ECO:0007669"/>
    <property type="project" value="TreeGrafter"/>
</dbReference>
<dbReference type="GO" id="GO:0006096">
    <property type="term" value="P:glycolytic process"/>
    <property type="evidence" value="ECO:0007669"/>
    <property type="project" value="UniProtKB-KW"/>
</dbReference>
<comment type="caution">
    <text evidence="7">The sequence shown here is derived from an EMBL/GenBank/DDBJ whole genome shotgun (WGS) entry which is preliminary data.</text>
</comment>
<evidence type="ECO:0000256" key="4">
    <source>
        <dbReference type="ARBA" id="ARBA00022842"/>
    </source>
</evidence>
<reference evidence="7" key="1">
    <citation type="journal article" date="2023" name="Science">
        <title>Genome structures resolve the early diversification of teleost fishes.</title>
        <authorList>
            <person name="Parey E."/>
            <person name="Louis A."/>
            <person name="Montfort J."/>
            <person name="Bouchez O."/>
            <person name="Roques C."/>
            <person name="Iampietro C."/>
            <person name="Lluch J."/>
            <person name="Castinel A."/>
            <person name="Donnadieu C."/>
            <person name="Desvignes T."/>
            <person name="Floi Bucao C."/>
            <person name="Jouanno E."/>
            <person name="Wen M."/>
            <person name="Mejri S."/>
            <person name="Dirks R."/>
            <person name="Jansen H."/>
            <person name="Henkel C."/>
            <person name="Chen W.J."/>
            <person name="Zahm M."/>
            <person name="Cabau C."/>
            <person name="Klopp C."/>
            <person name="Thompson A.W."/>
            <person name="Robinson-Rechavi M."/>
            <person name="Braasch I."/>
            <person name="Lecointre G."/>
            <person name="Bobe J."/>
            <person name="Postlethwait J.H."/>
            <person name="Berthelot C."/>
            <person name="Roest Crollius H."/>
            <person name="Guiguen Y."/>
        </authorList>
    </citation>
    <scope>NUCLEOTIDE SEQUENCE</scope>
    <source>
        <strain evidence="7">Concon-B</strain>
    </source>
</reference>
<sequence>MWRHSSKTLQNEWAKRTKLNLSSNADAEGTMWKKAVVAAVLALTIGYFYHTDPELPDRLMQYLSQSTPSPEGIPSTPTIEHIISSAWEALISAPARQWSRVAVGVNACVDVVVSGVGLLQALAVDPGQGSDHEVLHSKEDLREAFIHYMERARPRSASSVTGRSFRGSHELQRSTPGLSSMWVETQP</sequence>
<evidence type="ECO:0000256" key="2">
    <source>
        <dbReference type="ARBA" id="ARBA00022723"/>
    </source>
</evidence>
<dbReference type="GO" id="GO:0046872">
    <property type="term" value="F:metal ion binding"/>
    <property type="evidence" value="ECO:0007669"/>
    <property type="project" value="UniProtKB-KW"/>
</dbReference>
<protein>
    <submittedName>
        <fullName evidence="7">Uncharacterized protein</fullName>
    </submittedName>
</protein>
<dbReference type="GO" id="GO:0005783">
    <property type="term" value="C:endoplasmic reticulum"/>
    <property type="evidence" value="ECO:0007669"/>
    <property type="project" value="TreeGrafter"/>
</dbReference>
<evidence type="ECO:0000256" key="3">
    <source>
        <dbReference type="ARBA" id="ARBA00022777"/>
    </source>
</evidence>
<dbReference type="Pfam" id="PF04587">
    <property type="entry name" value="ADP_PFK_GK"/>
    <property type="match status" value="1"/>
</dbReference>